<dbReference type="GO" id="GO:0046872">
    <property type="term" value="F:metal ion binding"/>
    <property type="evidence" value="ECO:0007669"/>
    <property type="project" value="UniProtKB-KW"/>
</dbReference>
<evidence type="ECO:0000256" key="7">
    <source>
        <dbReference type="ARBA" id="ARBA00025795"/>
    </source>
</evidence>
<name>A0AB34KQI3_9PEZI</name>
<dbReference type="Gene3D" id="1.10.489.10">
    <property type="entry name" value="Chloroperoxidase-like"/>
    <property type="match status" value="1"/>
</dbReference>
<dbReference type="InterPro" id="IPR036851">
    <property type="entry name" value="Chloroperoxidase-like_sf"/>
</dbReference>
<dbReference type="GO" id="GO:0004601">
    <property type="term" value="F:peroxidase activity"/>
    <property type="evidence" value="ECO:0007669"/>
    <property type="project" value="UniProtKB-KW"/>
</dbReference>
<dbReference type="RefSeq" id="XP_069229151.1">
    <property type="nucleotide sequence ID" value="XM_069373410.1"/>
</dbReference>
<evidence type="ECO:0000256" key="4">
    <source>
        <dbReference type="ARBA" id="ARBA00022723"/>
    </source>
</evidence>
<dbReference type="PANTHER" id="PTHR33577:SF15">
    <property type="entry name" value="HEME HALOPEROXIDASE FAMILY PROFILE DOMAIN-CONTAINING PROTEIN"/>
    <property type="match status" value="1"/>
</dbReference>
<evidence type="ECO:0000256" key="1">
    <source>
        <dbReference type="ARBA" id="ARBA00001970"/>
    </source>
</evidence>
<proteinExistence type="inferred from homology"/>
<dbReference type="AlphaFoldDB" id="A0AB34KQI3"/>
<comment type="caution">
    <text evidence="9">The sequence shown here is derived from an EMBL/GenBank/DDBJ whole genome shotgun (WGS) entry which is preliminary data.</text>
</comment>
<evidence type="ECO:0000256" key="2">
    <source>
        <dbReference type="ARBA" id="ARBA00022559"/>
    </source>
</evidence>
<keyword evidence="2" id="KW-0575">Peroxidase</keyword>
<dbReference type="EMBL" id="JAAQHG020000016">
    <property type="protein sequence ID" value="KAL1586046.1"/>
    <property type="molecule type" value="Genomic_DNA"/>
</dbReference>
<sequence length="201" mass="21873">MMVEATEGQFNISGLSRYRHQRWHQSQQENPNFFFGPAGLLLYGDAAFLPELYASGSKDYKPDVETISTFFGAHQNPDGTWFYARNETIPENFINRVEPYGLKDELNAILSMYLENPVLFGGNTAKGKFDTINFGAIKDGKIEAGVSIDEALCLIFQLLTAPMPGLLNGVAGLATGALELVLSSVGDIFKDLGCPAPLNGA</sequence>
<dbReference type="Pfam" id="PF01328">
    <property type="entry name" value="Peroxidase_2"/>
    <property type="match status" value="1"/>
</dbReference>
<protein>
    <recommendedName>
        <fullName evidence="8">Heme haloperoxidase family profile domain-containing protein</fullName>
    </recommendedName>
</protein>
<dbReference type="GeneID" id="96006248"/>
<keyword evidence="6" id="KW-0408">Iron</keyword>
<dbReference type="PANTHER" id="PTHR33577">
    <property type="entry name" value="STERIGMATOCYSTIN BIOSYNTHESIS PEROXIDASE STCC-RELATED"/>
    <property type="match status" value="1"/>
</dbReference>
<accession>A0AB34KQI3</accession>
<keyword evidence="3" id="KW-0349">Heme</keyword>
<organism evidence="9 10">
    <name type="scientific">Cladosporium halotolerans</name>
    <dbReference type="NCBI Taxonomy" id="1052096"/>
    <lineage>
        <taxon>Eukaryota</taxon>
        <taxon>Fungi</taxon>
        <taxon>Dikarya</taxon>
        <taxon>Ascomycota</taxon>
        <taxon>Pezizomycotina</taxon>
        <taxon>Dothideomycetes</taxon>
        <taxon>Dothideomycetidae</taxon>
        <taxon>Cladosporiales</taxon>
        <taxon>Cladosporiaceae</taxon>
        <taxon>Cladosporium</taxon>
    </lineage>
</organism>
<comment type="cofactor">
    <cofactor evidence="1">
        <name>heme b</name>
        <dbReference type="ChEBI" id="CHEBI:60344"/>
    </cofactor>
</comment>
<gene>
    <name evidence="9" type="ORF">WHR41_04804</name>
</gene>
<evidence type="ECO:0000256" key="3">
    <source>
        <dbReference type="ARBA" id="ARBA00022617"/>
    </source>
</evidence>
<evidence type="ECO:0000313" key="10">
    <source>
        <dbReference type="Proteomes" id="UP000803884"/>
    </source>
</evidence>
<evidence type="ECO:0000313" key="9">
    <source>
        <dbReference type="EMBL" id="KAL1586046.1"/>
    </source>
</evidence>
<keyword evidence="5" id="KW-0560">Oxidoreductase</keyword>
<feature type="domain" description="Heme haloperoxidase family profile" evidence="8">
    <location>
        <begin position="5"/>
        <end position="96"/>
    </location>
</feature>
<keyword evidence="10" id="KW-1185">Reference proteome</keyword>
<dbReference type="InterPro" id="IPR000028">
    <property type="entry name" value="Chloroperoxidase"/>
</dbReference>
<comment type="similarity">
    <text evidence="7">Belongs to the chloroperoxidase family.</text>
</comment>
<dbReference type="Proteomes" id="UP000803884">
    <property type="component" value="Unassembled WGS sequence"/>
</dbReference>
<reference evidence="9 10" key="1">
    <citation type="journal article" date="2020" name="Microbiol. Resour. Announc.">
        <title>Draft Genome Sequence of a Cladosporium Species Isolated from the Mesophotic Ascidian Didemnum maculosum.</title>
        <authorList>
            <person name="Gioti A."/>
            <person name="Siaperas R."/>
            <person name="Nikolaivits E."/>
            <person name="Le Goff G."/>
            <person name="Ouazzani J."/>
            <person name="Kotoulas G."/>
            <person name="Topakas E."/>
        </authorList>
    </citation>
    <scope>NUCLEOTIDE SEQUENCE [LARGE SCALE GENOMIC DNA]</scope>
    <source>
        <strain evidence="9 10">TM138-S3</strain>
    </source>
</reference>
<evidence type="ECO:0000256" key="5">
    <source>
        <dbReference type="ARBA" id="ARBA00023002"/>
    </source>
</evidence>
<evidence type="ECO:0000259" key="8">
    <source>
        <dbReference type="Pfam" id="PF01328"/>
    </source>
</evidence>
<keyword evidence="4" id="KW-0479">Metal-binding</keyword>
<evidence type="ECO:0000256" key="6">
    <source>
        <dbReference type="ARBA" id="ARBA00023004"/>
    </source>
</evidence>